<dbReference type="HAMAP" id="MF_00386">
    <property type="entry name" value="UPF0161_YidD"/>
    <property type="match status" value="1"/>
</dbReference>
<name>C5WC29_9ENTR</name>
<comment type="function">
    <text evidence="1">Could be involved in insertion of integral membrane proteins into the membrane.</text>
</comment>
<dbReference type="SMART" id="SM01234">
    <property type="entry name" value="Haemolytic"/>
    <property type="match status" value="1"/>
</dbReference>
<dbReference type="EMBL" id="AP010872">
    <property type="protein sequence ID" value="BAH82885.1"/>
    <property type="molecule type" value="Genomic_DNA"/>
</dbReference>
<keyword evidence="1" id="KW-0472">Membrane</keyword>
<dbReference type="STRING" id="476281.ICMP_012"/>
<dbReference type="PANTHER" id="PTHR33383:SF1">
    <property type="entry name" value="MEMBRANE PROTEIN INSERTION EFFICIENCY FACTOR-RELATED"/>
    <property type="match status" value="1"/>
</dbReference>
<gene>
    <name evidence="2" type="primary">yidD</name>
    <name evidence="2" type="ORF">ICMP_012</name>
</gene>
<dbReference type="PANTHER" id="PTHR33383">
    <property type="entry name" value="MEMBRANE PROTEIN INSERTION EFFICIENCY FACTOR-RELATED"/>
    <property type="match status" value="1"/>
</dbReference>
<dbReference type="Pfam" id="PF01809">
    <property type="entry name" value="YidD"/>
    <property type="match status" value="1"/>
</dbReference>
<keyword evidence="3" id="KW-1185">Reference proteome</keyword>
<dbReference type="KEGG" id="icp:ICMP_012"/>
<dbReference type="OrthoDB" id="9801753at2"/>
<organism evidence="2 3">
    <name type="scientific">Candidatus Ishikawaella capsulata Mpkobe</name>
    <dbReference type="NCBI Taxonomy" id="476281"/>
    <lineage>
        <taxon>Bacteria</taxon>
        <taxon>Pseudomonadati</taxon>
        <taxon>Pseudomonadota</taxon>
        <taxon>Gammaproteobacteria</taxon>
        <taxon>Enterobacterales</taxon>
        <taxon>Enterobacteriaceae</taxon>
        <taxon>Candidatus Ishikawella</taxon>
    </lineage>
</organism>
<sequence>MALSPSPGTWSLIVFIKIYQYSINPFIRNHCRFQPTCSQYGIQALYKFGMLKGSWLIMKRLLKCQPIHPGGYDPLPINFFWIFREYQ</sequence>
<dbReference type="NCBIfam" id="TIGR00278">
    <property type="entry name" value="membrane protein insertion efficiency factor YidD"/>
    <property type="match status" value="1"/>
</dbReference>
<evidence type="ECO:0000313" key="3">
    <source>
        <dbReference type="Proteomes" id="UP000061704"/>
    </source>
</evidence>
<proteinExistence type="inferred from homology"/>
<reference evidence="2 3" key="1">
    <citation type="journal article" date="2011" name="Genome Biol. Evol.">
        <title>Reductive evolution of bacterial genome in insect gut environment.</title>
        <authorList>
            <person name="Nikoh N."/>
            <person name="Hosokawa T."/>
            <person name="Ohshima K."/>
            <person name="Hattori M."/>
            <person name="Fukatsu T."/>
        </authorList>
    </citation>
    <scope>NUCLEOTIDE SEQUENCE [LARGE SCALE GENOMIC DNA]</scope>
    <source>
        <strain evidence="2 3">Mpkobe</strain>
    </source>
</reference>
<evidence type="ECO:0000256" key="1">
    <source>
        <dbReference type="HAMAP-Rule" id="MF_00386"/>
    </source>
</evidence>
<accession>C5WC29</accession>
<dbReference type="AlphaFoldDB" id="C5WC29"/>
<keyword evidence="1" id="KW-1003">Cell membrane</keyword>
<dbReference type="GO" id="GO:0005886">
    <property type="term" value="C:plasma membrane"/>
    <property type="evidence" value="ECO:0007669"/>
    <property type="project" value="UniProtKB-SubCell"/>
</dbReference>
<protein>
    <recommendedName>
        <fullName evidence="1">Putative membrane protein insertion efficiency factor</fullName>
    </recommendedName>
</protein>
<evidence type="ECO:0000313" key="2">
    <source>
        <dbReference type="EMBL" id="BAH82885.1"/>
    </source>
</evidence>
<comment type="subcellular location">
    <subcellularLocation>
        <location evidence="1">Cell membrane</location>
        <topology evidence="1">Peripheral membrane protein</topology>
        <orientation evidence="1">Cytoplasmic side</orientation>
    </subcellularLocation>
</comment>
<comment type="similarity">
    <text evidence="1">Belongs to the UPF0161 family.</text>
</comment>
<dbReference type="HOGENOM" id="CLU_144811_5_2_6"/>
<dbReference type="RefSeq" id="WP_084121291.1">
    <property type="nucleotide sequence ID" value="NZ_AP010872.1"/>
</dbReference>
<dbReference type="Proteomes" id="UP000061704">
    <property type="component" value="Chromosome"/>
</dbReference>
<dbReference type="InterPro" id="IPR002696">
    <property type="entry name" value="Membr_insert_effic_factor_YidD"/>
</dbReference>